<evidence type="ECO:0000313" key="3">
    <source>
        <dbReference type="EMBL" id="KAE9606277.1"/>
    </source>
</evidence>
<feature type="domain" description="RIN4 pathogenic type III effector avirulence factor Avr cleavage site" evidence="2">
    <location>
        <begin position="23"/>
        <end position="54"/>
    </location>
</feature>
<feature type="region of interest" description="Disordered" evidence="1">
    <location>
        <begin position="73"/>
        <end position="104"/>
    </location>
</feature>
<dbReference type="Pfam" id="PF05627">
    <property type="entry name" value="AvrRpt-cleavage"/>
    <property type="match status" value="1"/>
</dbReference>
<dbReference type="PANTHER" id="PTHR33882">
    <property type="entry name" value="PATHOGENIC TYPE III EFFECTOR AVIRULENCE FACTOR AVR AVRRPT-CLEAVAGE: CLEAVAGE SITE PROTEIN"/>
    <property type="match status" value="1"/>
</dbReference>
<evidence type="ECO:0000313" key="4">
    <source>
        <dbReference type="Proteomes" id="UP000447434"/>
    </source>
</evidence>
<dbReference type="AlphaFoldDB" id="A0A6A4PX60"/>
<organism evidence="3 4">
    <name type="scientific">Lupinus albus</name>
    <name type="common">White lupine</name>
    <name type="synonym">Lupinus termis</name>
    <dbReference type="NCBI Taxonomy" id="3870"/>
    <lineage>
        <taxon>Eukaryota</taxon>
        <taxon>Viridiplantae</taxon>
        <taxon>Streptophyta</taxon>
        <taxon>Embryophyta</taxon>
        <taxon>Tracheophyta</taxon>
        <taxon>Spermatophyta</taxon>
        <taxon>Magnoliopsida</taxon>
        <taxon>eudicotyledons</taxon>
        <taxon>Gunneridae</taxon>
        <taxon>Pentapetalae</taxon>
        <taxon>rosids</taxon>
        <taxon>fabids</taxon>
        <taxon>Fabales</taxon>
        <taxon>Fabaceae</taxon>
        <taxon>Papilionoideae</taxon>
        <taxon>50 kb inversion clade</taxon>
        <taxon>genistoids sensu lato</taxon>
        <taxon>core genistoids</taxon>
        <taxon>Genisteae</taxon>
        <taxon>Lupinus</taxon>
    </lineage>
</organism>
<accession>A0A6A4PX60</accession>
<evidence type="ECO:0000259" key="2">
    <source>
        <dbReference type="Pfam" id="PF05627"/>
    </source>
</evidence>
<dbReference type="OrthoDB" id="1885368at2759"/>
<dbReference type="Proteomes" id="UP000447434">
    <property type="component" value="Chromosome 10"/>
</dbReference>
<evidence type="ECO:0000256" key="1">
    <source>
        <dbReference type="SAM" id="MobiDB-lite"/>
    </source>
</evidence>
<comment type="caution">
    <text evidence="3">The sequence shown here is derived from an EMBL/GenBank/DDBJ whole genome shotgun (WGS) entry which is preliminary data.</text>
</comment>
<name>A0A6A4PX60_LUPAL</name>
<protein>
    <submittedName>
        <fullName evidence="3">Putative RIN4, pathogenic type III effector avirulence factor Avr cleavage</fullName>
    </submittedName>
</protein>
<dbReference type="PANTHER" id="PTHR33882:SF11">
    <property type="entry name" value="RPM1-INTERACTING PROTEIN 4 (RIN4) FAMILY PROTEIN"/>
    <property type="match status" value="1"/>
</dbReference>
<keyword evidence="4" id="KW-1185">Reference proteome</keyword>
<proteinExistence type="predicted"/>
<sequence length="126" mass="14539">MLKNEQERDRLTLILLFMQKKAITSVPQFGGWDQNAGGATDYSMVFTQARANKKHMKSDLTEVKRISLGNEHDFVKPKRGHSNLRHAHSLPHHHRAPAHVRDRTHDDPVVIGKRRILTYINCCIRP</sequence>
<reference evidence="4" key="1">
    <citation type="journal article" date="2020" name="Nat. Commun.">
        <title>Genome sequence of the cluster root forming white lupin.</title>
        <authorList>
            <person name="Hufnagel B."/>
            <person name="Marques A."/>
            <person name="Soriano A."/>
            <person name="Marques L."/>
            <person name="Divol F."/>
            <person name="Doumas P."/>
            <person name="Sallet E."/>
            <person name="Mancinotti D."/>
            <person name="Carrere S."/>
            <person name="Marande W."/>
            <person name="Arribat S."/>
            <person name="Keller J."/>
            <person name="Huneau C."/>
            <person name="Blein T."/>
            <person name="Aime D."/>
            <person name="Laguerre M."/>
            <person name="Taylor J."/>
            <person name="Schubert V."/>
            <person name="Nelson M."/>
            <person name="Geu-Flores F."/>
            <person name="Crespi M."/>
            <person name="Gallardo-Guerrero K."/>
            <person name="Delaux P.-M."/>
            <person name="Salse J."/>
            <person name="Berges H."/>
            <person name="Guyot R."/>
            <person name="Gouzy J."/>
            <person name="Peret B."/>
        </authorList>
    </citation>
    <scope>NUCLEOTIDE SEQUENCE [LARGE SCALE GENOMIC DNA]</scope>
    <source>
        <strain evidence="4">cv. Amiga</strain>
    </source>
</reference>
<feature type="compositionally biased region" description="Basic residues" evidence="1">
    <location>
        <begin position="77"/>
        <end position="98"/>
    </location>
</feature>
<dbReference type="InterPro" id="IPR008700">
    <property type="entry name" value="TypeIII_avirulence_cleave"/>
</dbReference>
<gene>
    <name evidence="3" type="ORF">Lalb_Chr10g0106201</name>
</gene>
<dbReference type="EMBL" id="WOCE01000010">
    <property type="protein sequence ID" value="KAE9606277.1"/>
    <property type="molecule type" value="Genomic_DNA"/>
</dbReference>